<evidence type="ECO:0000259" key="2">
    <source>
        <dbReference type="Pfam" id="PF12705"/>
    </source>
</evidence>
<dbReference type="SUPFAM" id="SSF52540">
    <property type="entry name" value="P-loop containing nucleoside triphosphate hydrolases"/>
    <property type="match status" value="1"/>
</dbReference>
<dbReference type="InterPro" id="IPR014153">
    <property type="entry name" value="Ds_break_AddB"/>
</dbReference>
<dbReference type="NCBIfam" id="TIGR02786">
    <property type="entry name" value="addB_alphas"/>
    <property type="match status" value="1"/>
</dbReference>
<keyword evidence="4" id="KW-1185">Reference proteome</keyword>
<feature type="region of interest" description="Disordered" evidence="1">
    <location>
        <begin position="984"/>
        <end position="1008"/>
    </location>
</feature>
<accession>A0ABQ2LCM0</accession>
<sequence>MTRSAPTVFTISPGLSFADALARSLLHRHRDNPLALSHIRILLPNRRSARALREAFLRANSGVPLLLPRMMPVGDVEEDSLDITGLASDSLDLPPAILETERLFLLARLTLGIPQGQGRPSSLAGALKLARDLARLIDSVHTERLDFAQLQDLAPEELAAHWQHTLTFLEVITEQWPKLLASLGKIDPSLRRNRLLDALTAQWRTNPPKGEIIAAGTTGSIPATADLLAAIARLPNGTVILPGFDPMIADDDWEALDPGHPQYLMKQLLQHMGMSRHEVAHWPLAETDQAQSQKYAERVDLLRTALLPADRVVRWNSFKPDLEKALKGLTRIDCDSQGEEAGVIALLLREALETPGKRAALITPDRRLARQVRAELARWGLQIDDSAGDPIDRSAVGTFLRLVVAAAADPGPISLLALMKHPLAAAGHDRAVFRALARRLDRHGGREGYAVRGARPEASLDALIDSIRTAAMEEDDQTMLADFFNLLKPLETALHQPEADVTALMTCHLDVAQAIAQSHDKSGADRLWRLESGEHLATALADALAATPLLHSIPADQYPAFFDALLEGQMVRPRYGSHPRLAILGPIEARLHHADLMVLGGLNEGTWPAAPAHDPWLSRKMRADFGLPDEDRRLGQSAHDFMQAATAPHVILTRASKVDGTPTVPSRWLSRLQVLAPTLSGANLRFRSLYRELDRPHKITPTDPPRPTPPLEARPKALSVTQVELWVRDPYALYARHILKLQALDPLEAEPDALEKGTIFHDALDQFLRLWDRTSSDETAKALMEDCGRAAFGAALTRPAIWAFWWPRFLSVGHRFIEIERGRQAACETLATERKGALELNTHQPFTLIARADRIDRHQDTGALEIIDYKTGSPPQKKQIEAGFAPQLPLEGWMAQEGAFEGIAPTPVSALSFWQLRGTREPVNIQPVKPVEARIDDARAGFFHLLDRFSRADTPYLSNPRPAFAGYGEYDHLARVAEWTQLPDLAADAPDPLSDPSADPASDKGDTP</sequence>
<evidence type="ECO:0000313" key="4">
    <source>
        <dbReference type="Proteomes" id="UP000602381"/>
    </source>
</evidence>
<dbReference type="RefSeq" id="WP_150004420.1">
    <property type="nucleotide sequence ID" value="NZ_BMOV01000002.1"/>
</dbReference>
<gene>
    <name evidence="3" type="ORF">GCM10007972_08740</name>
</gene>
<dbReference type="Pfam" id="PF12705">
    <property type="entry name" value="PDDEXK_1"/>
    <property type="match status" value="1"/>
</dbReference>
<dbReference type="InterPro" id="IPR011604">
    <property type="entry name" value="PDDEXK-like_dom_sf"/>
</dbReference>
<proteinExistence type="predicted"/>
<evidence type="ECO:0000313" key="3">
    <source>
        <dbReference type="EMBL" id="GGO08411.1"/>
    </source>
</evidence>
<dbReference type="Gene3D" id="3.90.320.10">
    <property type="match status" value="1"/>
</dbReference>
<protein>
    <submittedName>
        <fullName evidence="3">Double-strand break repair protein AddB</fullName>
    </submittedName>
</protein>
<organism evidence="3 4">
    <name type="scientific">Iodidimonas muriae</name>
    <dbReference type="NCBI Taxonomy" id="261467"/>
    <lineage>
        <taxon>Bacteria</taxon>
        <taxon>Pseudomonadati</taxon>
        <taxon>Pseudomonadota</taxon>
        <taxon>Alphaproteobacteria</taxon>
        <taxon>Iodidimonadales</taxon>
        <taxon>Iodidimonadaceae</taxon>
        <taxon>Iodidimonas</taxon>
    </lineage>
</organism>
<dbReference type="InterPro" id="IPR027417">
    <property type="entry name" value="P-loop_NTPase"/>
</dbReference>
<evidence type="ECO:0000256" key="1">
    <source>
        <dbReference type="SAM" id="MobiDB-lite"/>
    </source>
</evidence>
<dbReference type="InterPro" id="IPR038726">
    <property type="entry name" value="PDDEXK_AddAB-type"/>
</dbReference>
<reference evidence="4" key="1">
    <citation type="journal article" date="2019" name="Int. J. Syst. Evol. Microbiol.">
        <title>The Global Catalogue of Microorganisms (GCM) 10K type strain sequencing project: providing services to taxonomists for standard genome sequencing and annotation.</title>
        <authorList>
            <consortium name="The Broad Institute Genomics Platform"/>
            <consortium name="The Broad Institute Genome Sequencing Center for Infectious Disease"/>
            <person name="Wu L."/>
            <person name="Ma J."/>
        </authorList>
    </citation>
    <scope>NUCLEOTIDE SEQUENCE [LARGE SCALE GENOMIC DNA]</scope>
    <source>
        <strain evidence="4">JCM 17843</strain>
    </source>
</reference>
<dbReference type="EMBL" id="BMOV01000002">
    <property type="protein sequence ID" value="GGO08411.1"/>
    <property type="molecule type" value="Genomic_DNA"/>
</dbReference>
<name>A0ABQ2LCM0_9PROT</name>
<feature type="compositionally biased region" description="Low complexity" evidence="1">
    <location>
        <begin position="984"/>
        <end position="1000"/>
    </location>
</feature>
<comment type="caution">
    <text evidence="3">The sequence shown here is derived from an EMBL/GenBank/DDBJ whole genome shotgun (WGS) entry which is preliminary data.</text>
</comment>
<feature type="domain" description="PD-(D/E)XK endonuclease-like" evidence="2">
    <location>
        <begin position="718"/>
        <end position="955"/>
    </location>
</feature>
<dbReference type="Proteomes" id="UP000602381">
    <property type="component" value="Unassembled WGS sequence"/>
</dbReference>